<keyword evidence="7 9" id="KW-0808">Transferase</keyword>
<sequence length="474" mass="54360">MIFSSLIFTFYFLPIVLLLYYLSKEQFRNYILLVASLCFYAYGEPFFVFVMLLSIVLSYIFARLIAWLNDTGKKTTSKIVLFLDIVISIGILFVYKYLDFSIGIVNQVTMSSITPTGIKLPIGISFFTFQALSYVIDVYRGRVKVQKNPFYVALYISFFPQLVAGPIVRYSTIEEQIISRSQSAEFFAEGVRRFMLGFCKKILIANNVGAVASEIFSLDYSATSLTTMWLGSICYSLQILYDFSGYSDMAIGLGKMFGFRFEENFNYPYMAKSITDFWRRWHISLSQWFRDYVYIPLGGSRVSVPRQVVNLLIVWLLTGLWHGANYTFIVWGLFYFVLLVIEKYVIMPDRRKGIVFSVAWRVITLLCVNFAWVIFNSESLHAGAAYCFSMVGFNGTSGIIDDVAIRNLREYGAYVFAGILFASPIAKIIREKLLVEKNAIIGKYVEAFAYGIVFLWATSYLVLGAHNPFIYFNF</sequence>
<evidence type="ECO:0000256" key="6">
    <source>
        <dbReference type="ARBA" id="ARBA00023136"/>
    </source>
</evidence>
<keyword evidence="4 8" id="KW-0812">Transmembrane</keyword>
<evidence type="ECO:0000313" key="9">
    <source>
        <dbReference type="EMBL" id="SHN65822.1"/>
    </source>
</evidence>
<evidence type="ECO:0000256" key="2">
    <source>
        <dbReference type="ARBA" id="ARBA00010323"/>
    </source>
</evidence>
<dbReference type="GO" id="GO:0005886">
    <property type="term" value="C:plasma membrane"/>
    <property type="evidence" value="ECO:0007669"/>
    <property type="project" value="UniProtKB-SubCell"/>
</dbReference>
<keyword evidence="3 7" id="KW-1003">Cell membrane</keyword>
<keyword evidence="7" id="KW-0012">Acyltransferase</keyword>
<keyword evidence="6 7" id="KW-0472">Membrane</keyword>
<dbReference type="EMBL" id="FRDH01000017">
    <property type="protein sequence ID" value="SHN65822.1"/>
    <property type="molecule type" value="Genomic_DNA"/>
</dbReference>
<comment type="similarity">
    <text evidence="2 7">Belongs to the membrane-bound acyltransferase family.</text>
</comment>
<feature type="transmembrane region" description="Helical" evidence="8">
    <location>
        <begin position="148"/>
        <end position="168"/>
    </location>
</feature>
<dbReference type="InterPro" id="IPR028362">
    <property type="entry name" value="AlgI"/>
</dbReference>
<evidence type="ECO:0000256" key="1">
    <source>
        <dbReference type="ARBA" id="ARBA00004651"/>
    </source>
</evidence>
<evidence type="ECO:0000313" key="10">
    <source>
        <dbReference type="Proteomes" id="UP000184097"/>
    </source>
</evidence>
<evidence type="ECO:0000256" key="3">
    <source>
        <dbReference type="ARBA" id="ARBA00022475"/>
    </source>
</evidence>
<reference evidence="9 10" key="1">
    <citation type="submission" date="2016-12" db="EMBL/GenBank/DDBJ databases">
        <authorList>
            <person name="Song W.-J."/>
            <person name="Kurnit D.M."/>
        </authorList>
    </citation>
    <scope>NUCLEOTIDE SEQUENCE [LARGE SCALE GENOMIC DNA]</scope>
    <source>
        <strain evidence="9 10">DSM 14810</strain>
    </source>
</reference>
<feature type="transmembrane region" description="Helical" evidence="8">
    <location>
        <begin position="6"/>
        <end position="22"/>
    </location>
</feature>
<dbReference type="GO" id="GO:0016746">
    <property type="term" value="F:acyltransferase activity"/>
    <property type="evidence" value="ECO:0007669"/>
    <property type="project" value="UniProtKB-KW"/>
</dbReference>
<comment type="subcellular location">
    <subcellularLocation>
        <location evidence="1">Cell membrane</location>
        <topology evidence="1">Multi-pass membrane protein</topology>
    </subcellularLocation>
</comment>
<dbReference type="PANTHER" id="PTHR13285">
    <property type="entry name" value="ACYLTRANSFERASE"/>
    <property type="match status" value="1"/>
</dbReference>
<evidence type="ECO:0000256" key="7">
    <source>
        <dbReference type="PIRNR" id="PIRNR016636"/>
    </source>
</evidence>
<feature type="transmembrane region" description="Helical" evidence="8">
    <location>
        <begin position="312"/>
        <end position="341"/>
    </location>
</feature>
<keyword evidence="5 8" id="KW-1133">Transmembrane helix</keyword>
<dbReference type="AlphaFoldDB" id="A0A1M7T598"/>
<evidence type="ECO:0000256" key="5">
    <source>
        <dbReference type="ARBA" id="ARBA00022989"/>
    </source>
</evidence>
<dbReference type="GO" id="GO:0042121">
    <property type="term" value="P:alginic acid biosynthetic process"/>
    <property type="evidence" value="ECO:0007669"/>
    <property type="project" value="InterPro"/>
</dbReference>
<evidence type="ECO:0000256" key="4">
    <source>
        <dbReference type="ARBA" id="ARBA00022692"/>
    </source>
</evidence>
<dbReference type="InterPro" id="IPR051085">
    <property type="entry name" value="MB_O-acyltransferase"/>
</dbReference>
<dbReference type="RefSeq" id="WP_072705649.1">
    <property type="nucleotide sequence ID" value="NZ_FRDH01000017.1"/>
</dbReference>
<dbReference type="Proteomes" id="UP000184097">
    <property type="component" value="Unassembled WGS sequence"/>
</dbReference>
<dbReference type="PANTHER" id="PTHR13285:SF18">
    <property type="entry name" value="PROTEIN-CYSTEINE N-PALMITOYLTRANSFERASE RASP"/>
    <property type="match status" value="1"/>
</dbReference>
<proteinExistence type="inferred from homology"/>
<dbReference type="PIRSF" id="PIRSF016636">
    <property type="entry name" value="AlgI_DltB"/>
    <property type="match status" value="1"/>
</dbReference>
<feature type="transmembrane region" description="Helical" evidence="8">
    <location>
        <begin position="353"/>
        <end position="375"/>
    </location>
</feature>
<dbReference type="Pfam" id="PF03062">
    <property type="entry name" value="MBOAT"/>
    <property type="match status" value="1"/>
</dbReference>
<feature type="transmembrane region" description="Helical" evidence="8">
    <location>
        <begin position="80"/>
        <end position="98"/>
    </location>
</feature>
<organism evidence="9 10">
    <name type="scientific">Butyrivibrio hungatei DSM 14810</name>
    <dbReference type="NCBI Taxonomy" id="1121132"/>
    <lineage>
        <taxon>Bacteria</taxon>
        <taxon>Bacillati</taxon>
        <taxon>Bacillota</taxon>
        <taxon>Clostridia</taxon>
        <taxon>Lachnospirales</taxon>
        <taxon>Lachnospiraceae</taxon>
        <taxon>Butyrivibrio</taxon>
    </lineage>
</organism>
<evidence type="ECO:0000256" key="8">
    <source>
        <dbReference type="SAM" id="Phobius"/>
    </source>
</evidence>
<feature type="transmembrane region" description="Helical" evidence="8">
    <location>
        <begin position="49"/>
        <end position="68"/>
    </location>
</feature>
<feature type="transmembrane region" description="Helical" evidence="8">
    <location>
        <begin position="441"/>
        <end position="463"/>
    </location>
</feature>
<feature type="transmembrane region" description="Helical" evidence="8">
    <location>
        <begin position="411"/>
        <end position="429"/>
    </location>
</feature>
<name>A0A1M7T598_9FIRM</name>
<gene>
    <name evidence="9" type="ORF">SAMN02745247_03019</name>
</gene>
<dbReference type="InterPro" id="IPR024194">
    <property type="entry name" value="Ac/AlaTfrase_AlgI/DltB"/>
</dbReference>
<dbReference type="PIRSF" id="PIRSF500217">
    <property type="entry name" value="AlgI"/>
    <property type="match status" value="1"/>
</dbReference>
<dbReference type="InterPro" id="IPR004299">
    <property type="entry name" value="MBOAT_fam"/>
</dbReference>
<feature type="transmembrane region" description="Helical" evidence="8">
    <location>
        <begin position="118"/>
        <end position="136"/>
    </location>
</feature>
<protein>
    <submittedName>
        <fullName evidence="9">Alginate O-acetyltransferase complex protein AlgI</fullName>
    </submittedName>
</protein>
<accession>A0A1M7T598</accession>